<accession>A0A168M8M4</accession>
<sequence>MSDLIELTKHGLRWTANGDPDTSKVGKKPCTYEVKLESKFKDLKEPTPLKRDFFGANNVDISVTGIQ</sequence>
<keyword evidence="2" id="KW-1185">Reference proteome</keyword>
<protein>
    <submittedName>
        <fullName evidence="1">Uncharacterized protein</fullName>
    </submittedName>
</protein>
<gene>
    <name evidence="1" type="ORF">MUCCIDRAFT_108377</name>
</gene>
<dbReference type="AlphaFoldDB" id="A0A168M8M4"/>
<evidence type="ECO:0000313" key="1">
    <source>
        <dbReference type="EMBL" id="OAD04554.1"/>
    </source>
</evidence>
<dbReference type="EMBL" id="AMYB01000003">
    <property type="protein sequence ID" value="OAD04554.1"/>
    <property type="molecule type" value="Genomic_DNA"/>
</dbReference>
<dbReference type="Proteomes" id="UP000077051">
    <property type="component" value="Unassembled WGS sequence"/>
</dbReference>
<name>A0A168M8M4_MUCCL</name>
<evidence type="ECO:0000313" key="2">
    <source>
        <dbReference type="Proteomes" id="UP000077051"/>
    </source>
</evidence>
<comment type="caution">
    <text evidence="1">The sequence shown here is derived from an EMBL/GenBank/DDBJ whole genome shotgun (WGS) entry which is preliminary data.</text>
</comment>
<dbReference type="VEuPathDB" id="FungiDB:MUCCIDRAFT_108377"/>
<reference evidence="1 2" key="1">
    <citation type="submission" date="2015-06" db="EMBL/GenBank/DDBJ databases">
        <title>Expansion of signal transduction pathways in fungi by whole-genome duplication.</title>
        <authorList>
            <consortium name="DOE Joint Genome Institute"/>
            <person name="Corrochano L.M."/>
            <person name="Kuo A."/>
            <person name="Marcet-Houben M."/>
            <person name="Polaino S."/>
            <person name="Salamov A."/>
            <person name="Villalobos J.M."/>
            <person name="Alvarez M.I."/>
            <person name="Avalos J."/>
            <person name="Benito E.P."/>
            <person name="Benoit I."/>
            <person name="Burger G."/>
            <person name="Camino L.P."/>
            <person name="Canovas D."/>
            <person name="Cerda-Olmedo E."/>
            <person name="Cheng J.-F."/>
            <person name="Dominguez A."/>
            <person name="Elias M."/>
            <person name="Eslava A.P."/>
            <person name="Glaser F."/>
            <person name="Grimwood J."/>
            <person name="Gutierrez G."/>
            <person name="Heitman J."/>
            <person name="Henrissat B."/>
            <person name="Iturriaga E.A."/>
            <person name="Lang B.F."/>
            <person name="Lavin J.L."/>
            <person name="Lee S."/>
            <person name="Li W."/>
            <person name="Lindquist E."/>
            <person name="Lopez-Garcia S."/>
            <person name="Luque E.M."/>
            <person name="Marcos A.T."/>
            <person name="Martin J."/>
            <person name="Mccluskey K."/>
            <person name="Medina H.R."/>
            <person name="Miralles-Duran A."/>
            <person name="Miyazaki A."/>
            <person name="Munoz-Torres E."/>
            <person name="Oguiza J.A."/>
            <person name="Ohm R."/>
            <person name="Olmedo M."/>
            <person name="Orejas M."/>
            <person name="Ortiz-Castellanos L."/>
            <person name="Pisabarro A.G."/>
            <person name="Rodriguez-Romero J."/>
            <person name="Ruiz-Herrera J."/>
            <person name="Ruiz-Vazquez R."/>
            <person name="Sanz C."/>
            <person name="Schackwitz W."/>
            <person name="Schmutz J."/>
            <person name="Shahriari M."/>
            <person name="Shelest E."/>
            <person name="Silva-Franco F."/>
            <person name="Soanes D."/>
            <person name="Syed K."/>
            <person name="Tagua V.G."/>
            <person name="Talbot N.J."/>
            <person name="Thon M."/>
            <person name="De Vries R.P."/>
            <person name="Wiebenga A."/>
            <person name="Yadav J.S."/>
            <person name="Braun E.L."/>
            <person name="Baker S."/>
            <person name="Garre V."/>
            <person name="Horwitz B."/>
            <person name="Torres-Martinez S."/>
            <person name="Idnurm A."/>
            <person name="Herrera-Estrella A."/>
            <person name="Gabaldon T."/>
            <person name="Grigoriev I.V."/>
        </authorList>
    </citation>
    <scope>NUCLEOTIDE SEQUENCE [LARGE SCALE GENOMIC DNA]</scope>
    <source>
        <strain evidence="1 2">CBS 277.49</strain>
    </source>
</reference>
<organism evidence="1 2">
    <name type="scientific">Mucor lusitanicus CBS 277.49</name>
    <dbReference type="NCBI Taxonomy" id="747725"/>
    <lineage>
        <taxon>Eukaryota</taxon>
        <taxon>Fungi</taxon>
        <taxon>Fungi incertae sedis</taxon>
        <taxon>Mucoromycota</taxon>
        <taxon>Mucoromycotina</taxon>
        <taxon>Mucoromycetes</taxon>
        <taxon>Mucorales</taxon>
        <taxon>Mucorineae</taxon>
        <taxon>Mucoraceae</taxon>
        <taxon>Mucor</taxon>
    </lineage>
</organism>
<proteinExistence type="predicted"/>